<dbReference type="GO" id="GO:0000287">
    <property type="term" value="F:magnesium ion binding"/>
    <property type="evidence" value="ECO:0007669"/>
    <property type="project" value="UniProtKB-UniRule"/>
</dbReference>
<evidence type="ECO:0000256" key="2">
    <source>
        <dbReference type="ARBA" id="ARBA00022598"/>
    </source>
</evidence>
<comment type="pathway">
    <text evidence="8 10">Purine metabolism; AMP biosynthesis via de novo pathway; AMP from IMP: step 1/2.</text>
</comment>
<feature type="binding site" evidence="8">
    <location>
        <begin position="53"/>
        <end position="56"/>
    </location>
    <ligand>
        <name>IMP</name>
        <dbReference type="ChEBI" id="CHEBI:58053"/>
    </ligand>
</feature>
<name>A0A2R5H0I4_9STRA</name>
<evidence type="ECO:0000256" key="6">
    <source>
        <dbReference type="ARBA" id="ARBA00022842"/>
    </source>
</evidence>
<feature type="binding site" evidence="8">
    <location>
        <begin position="383"/>
        <end position="385"/>
    </location>
    <ligand>
        <name>GTP</name>
        <dbReference type="ChEBI" id="CHEBI:37565"/>
    </ligand>
</feature>
<protein>
    <recommendedName>
        <fullName evidence="8 10">Adenylosuccinate synthetase</fullName>
        <shortName evidence="8">AMPSase</shortName>
        <shortName evidence="8">AdSS</shortName>
        <ecNumber evidence="8 10">6.3.4.4</ecNumber>
    </recommendedName>
    <alternativeName>
        <fullName evidence="8">IMP--aspartate ligase</fullName>
    </alternativeName>
</protein>
<feature type="binding site" evidence="8">
    <location>
        <position position="53"/>
    </location>
    <ligand>
        <name>Mg(2+)</name>
        <dbReference type="ChEBI" id="CHEBI:18420"/>
    </ligand>
</feature>
<feature type="binding site" evidence="8">
    <location>
        <position position="80"/>
    </location>
    <ligand>
        <name>Mg(2+)</name>
        <dbReference type="ChEBI" id="CHEBI:18420"/>
    </ligand>
</feature>
<gene>
    <name evidence="11" type="ORF">FCC1311_022914</name>
</gene>
<dbReference type="EC" id="6.3.4.4" evidence="8 10"/>
<dbReference type="FunCoup" id="A0A2R5H0I4">
    <property type="interactions" value="282"/>
</dbReference>
<keyword evidence="12" id="KW-1185">Reference proteome</keyword>
<keyword evidence="6 8" id="KW-0460">Magnesium</keyword>
<dbReference type="NCBIfam" id="TIGR00184">
    <property type="entry name" value="purA"/>
    <property type="match status" value="1"/>
</dbReference>
<evidence type="ECO:0000256" key="10">
    <source>
        <dbReference type="RuleBase" id="RU000520"/>
    </source>
</evidence>
<dbReference type="HAMAP" id="MF_00011">
    <property type="entry name" value="Adenylosucc_synth"/>
    <property type="match status" value="1"/>
</dbReference>
<reference evidence="11 12" key="1">
    <citation type="submission" date="2017-12" db="EMBL/GenBank/DDBJ databases">
        <title>Sequencing, de novo assembly and annotation of complete genome of a new Thraustochytrid species, strain FCC1311.</title>
        <authorList>
            <person name="Sedici K."/>
            <person name="Godart F."/>
            <person name="Aiese Cigliano R."/>
            <person name="Sanseverino W."/>
            <person name="Barakat M."/>
            <person name="Ortet P."/>
            <person name="Marechal E."/>
            <person name="Cagnac O."/>
            <person name="Amato A."/>
        </authorList>
    </citation>
    <scope>NUCLEOTIDE SEQUENCE [LARGE SCALE GENOMIC DNA]</scope>
</reference>
<dbReference type="AlphaFoldDB" id="A0A2R5H0I4"/>
<feature type="active site" description="Proton donor" evidence="8">
    <location>
        <position position="81"/>
    </location>
</feature>
<dbReference type="NCBIfam" id="NF002223">
    <property type="entry name" value="PRK01117.1"/>
    <property type="match status" value="1"/>
</dbReference>
<keyword evidence="8" id="KW-0963">Cytoplasm</keyword>
<comment type="caution">
    <text evidence="11">The sequence shown here is derived from an EMBL/GenBank/DDBJ whole genome shotgun (WGS) entry which is preliminary data.</text>
</comment>
<dbReference type="InParanoid" id="A0A2R5H0I4"/>
<dbReference type="PANTHER" id="PTHR11846">
    <property type="entry name" value="ADENYLOSUCCINATE SYNTHETASE"/>
    <property type="match status" value="1"/>
</dbReference>
<feature type="binding site" evidence="8">
    <location>
        <begin position="52"/>
        <end position="58"/>
    </location>
    <ligand>
        <name>GTP</name>
        <dbReference type="ChEBI" id="CHEBI:37565"/>
    </ligand>
</feature>
<feature type="binding site" evidence="8">
    <location>
        <position position="262"/>
    </location>
    <ligand>
        <name>IMP</name>
        <dbReference type="ChEBI" id="CHEBI:58053"/>
    </ligand>
</feature>
<dbReference type="GO" id="GO:0044208">
    <property type="term" value="P:'de novo' AMP biosynthetic process"/>
    <property type="evidence" value="ECO:0007669"/>
    <property type="project" value="UniProtKB-UniRule"/>
</dbReference>
<keyword evidence="2 8" id="KW-0436">Ligase</keyword>
<evidence type="ECO:0000256" key="1">
    <source>
        <dbReference type="ARBA" id="ARBA00011738"/>
    </source>
</evidence>
<dbReference type="PROSITE" id="PS00513">
    <property type="entry name" value="ADENYLOSUCCIN_SYN_2"/>
    <property type="match status" value="1"/>
</dbReference>
<comment type="subcellular location">
    <subcellularLocation>
        <location evidence="8">Cytoplasm</location>
    </subcellularLocation>
</comment>
<dbReference type="Proteomes" id="UP000241890">
    <property type="component" value="Unassembled WGS sequence"/>
</dbReference>
<dbReference type="EMBL" id="BEYU01000185">
    <property type="protein sequence ID" value="GBG34271.1"/>
    <property type="molecule type" value="Genomic_DNA"/>
</dbReference>
<dbReference type="GO" id="GO:0004019">
    <property type="term" value="F:adenylosuccinate synthase activity"/>
    <property type="evidence" value="ECO:0007669"/>
    <property type="project" value="UniProtKB-UniRule"/>
</dbReference>
<dbReference type="InterPro" id="IPR027417">
    <property type="entry name" value="P-loop_NTPase"/>
</dbReference>
<comment type="cofactor">
    <cofactor evidence="8">
        <name>Mg(2+)</name>
        <dbReference type="ChEBI" id="CHEBI:18420"/>
    </cofactor>
    <text evidence="8">Binds 1 Mg(2+) ion per subunit.</text>
</comment>
<comment type="function">
    <text evidence="8">Plays an important role in the de novo pathway and in the salvage pathway of purine nucleotide biosynthesis. Catalyzes the first commited step in the biosynthesis of AMP from IMP.</text>
</comment>
<dbReference type="GO" id="GO:0005525">
    <property type="term" value="F:GTP binding"/>
    <property type="evidence" value="ECO:0007669"/>
    <property type="project" value="UniProtKB-UniRule"/>
</dbReference>
<dbReference type="GO" id="GO:0046040">
    <property type="term" value="P:IMP metabolic process"/>
    <property type="evidence" value="ECO:0007669"/>
    <property type="project" value="TreeGrafter"/>
</dbReference>
<dbReference type="InterPro" id="IPR033128">
    <property type="entry name" value="Adenylosuccin_syn_Lys_AS"/>
</dbReference>
<dbReference type="InterPro" id="IPR042110">
    <property type="entry name" value="Adenylosuccinate_synth_dom2"/>
</dbReference>
<evidence type="ECO:0000256" key="8">
    <source>
        <dbReference type="HAMAP-Rule" id="MF_03125"/>
    </source>
</evidence>
<comment type="function">
    <text evidence="10">Plays an important role in the de novo pathway of purine nucleotide biosynthesis.</text>
</comment>
<feature type="binding site" evidence="8">
    <location>
        <position position="355"/>
    </location>
    <ligand>
        <name>IMP</name>
        <dbReference type="ChEBI" id="CHEBI:58053"/>
    </ligand>
</feature>
<dbReference type="InterPro" id="IPR001114">
    <property type="entry name" value="Adenylosuccinate_synthetase"/>
</dbReference>
<feature type="binding site" evidence="8">
    <location>
        <position position="357"/>
    </location>
    <ligand>
        <name>GTP</name>
        <dbReference type="ChEBI" id="CHEBI:37565"/>
    </ligand>
</feature>
<keyword evidence="3 8" id="KW-0479">Metal-binding</keyword>
<dbReference type="InterPro" id="IPR042111">
    <property type="entry name" value="Adenylosuccinate_synth_dom3"/>
</dbReference>
<evidence type="ECO:0000256" key="9">
    <source>
        <dbReference type="PROSITE-ProRule" id="PRU10134"/>
    </source>
</evidence>
<evidence type="ECO:0000313" key="11">
    <source>
        <dbReference type="EMBL" id="GBG34271.1"/>
    </source>
</evidence>
<sequence length="484" mass="52259">MMMLQQLRGASAKGLRAGDALAAADGRRGLADMAQRSGLQARVAVVLGAQWGDEGKGKLADVLQERFDFGVRFGGGANAGHTLVIDGKKFAFHLLPCGLVQEHTINVLGNGCVVHVPAIFDELEPLTEAGIDTKGRLKVSDRAHLLFDFHKQVDGLLEQGRGGNKLGTTKQGIGPAYSSKMTRNGVRAGMLKEPWEEFEKVYTALAEAHERMYDVEVDKVAELEKLKGMRQKMLDEDMITDTTYLLNKAYMDGKNILAEGANACMLDIDHGTYPFVTSSSTTVGGVCTGMGLSPDKVDCSIGVVKAYTTRVGTGPFPTELTDDLAGGDLPRGAPGTEIGAYLQKVGGEIGVTTGRKRRCGWFDAALMQYSVMINNYSSINITKLDCLDELDEIKIGVAYKSKSTGERLPAGFMPSTISGLYDVEVVYETLPGWKTSIAEARTFEELPSNAQAYLNRIEELLQVPISWIGVGPGRNQMATKGFKA</sequence>
<dbReference type="Gene3D" id="3.40.440.10">
    <property type="entry name" value="Adenylosuccinate Synthetase, subunit A, domain 1"/>
    <property type="match status" value="1"/>
</dbReference>
<proteinExistence type="inferred from homology"/>
<keyword evidence="7 8" id="KW-0342">GTP-binding</keyword>
<dbReference type="GO" id="GO:0005737">
    <property type="term" value="C:cytoplasm"/>
    <property type="evidence" value="ECO:0007669"/>
    <property type="project" value="UniProtKB-SubCell"/>
</dbReference>
<dbReference type="UniPathway" id="UPA00075">
    <property type="reaction ID" value="UER00335"/>
</dbReference>
<comment type="similarity">
    <text evidence="8 10">Belongs to the adenylosuccinate synthetase family.</text>
</comment>
<evidence type="ECO:0000256" key="7">
    <source>
        <dbReference type="ARBA" id="ARBA00023134"/>
    </source>
</evidence>
<dbReference type="SMART" id="SM00788">
    <property type="entry name" value="Adenylsucc_synt"/>
    <property type="match status" value="1"/>
</dbReference>
<dbReference type="CDD" id="cd03108">
    <property type="entry name" value="AdSS"/>
    <property type="match status" value="1"/>
</dbReference>
<dbReference type="FunFam" id="3.90.170.10:FF:000001">
    <property type="entry name" value="Adenylosuccinate synthetase"/>
    <property type="match status" value="1"/>
</dbReference>
<dbReference type="OrthoDB" id="10265645at2759"/>
<keyword evidence="5 8" id="KW-0658">Purine biosynthesis</keyword>
<feature type="active site" description="Proton acceptor" evidence="8">
    <location>
        <position position="53"/>
    </location>
</feature>
<dbReference type="PROSITE" id="PS01266">
    <property type="entry name" value="ADENYLOSUCCIN_SYN_1"/>
    <property type="match status" value="1"/>
</dbReference>
<comment type="catalytic activity">
    <reaction evidence="8 10">
        <text>IMP + L-aspartate + GTP = N(6)-(1,2-dicarboxyethyl)-AMP + GDP + phosphate + 2 H(+)</text>
        <dbReference type="Rhea" id="RHEA:15753"/>
        <dbReference type="ChEBI" id="CHEBI:15378"/>
        <dbReference type="ChEBI" id="CHEBI:29991"/>
        <dbReference type="ChEBI" id="CHEBI:37565"/>
        <dbReference type="ChEBI" id="CHEBI:43474"/>
        <dbReference type="ChEBI" id="CHEBI:57567"/>
        <dbReference type="ChEBI" id="CHEBI:58053"/>
        <dbReference type="ChEBI" id="CHEBI:58189"/>
        <dbReference type="EC" id="6.3.4.4"/>
    </reaction>
</comment>
<comment type="subunit">
    <text evidence="1 8">Homodimer.</text>
</comment>
<evidence type="ECO:0000256" key="3">
    <source>
        <dbReference type="ARBA" id="ARBA00022723"/>
    </source>
</evidence>
<evidence type="ECO:0000313" key="12">
    <source>
        <dbReference type="Proteomes" id="UP000241890"/>
    </source>
</evidence>
<feature type="binding site" evidence="8">
    <location>
        <position position="169"/>
    </location>
    <ligand>
        <name>IMP</name>
        <dbReference type="ChEBI" id="CHEBI:58053"/>
    </ligand>
</feature>
<feature type="binding site" evidence="8">
    <location>
        <begin position="80"/>
        <end position="82"/>
    </location>
    <ligand>
        <name>GTP</name>
        <dbReference type="ChEBI" id="CHEBI:37565"/>
    </ligand>
</feature>
<dbReference type="InterPro" id="IPR042109">
    <property type="entry name" value="Adenylosuccinate_synth_dom1"/>
</dbReference>
<evidence type="ECO:0000256" key="4">
    <source>
        <dbReference type="ARBA" id="ARBA00022741"/>
    </source>
</evidence>
<dbReference type="PANTHER" id="PTHR11846:SF0">
    <property type="entry name" value="ADENYLOSUCCINATE SYNTHETASE"/>
    <property type="match status" value="1"/>
</dbReference>
<feature type="active site" evidence="9">
    <location>
        <position position="180"/>
    </location>
</feature>
<feature type="binding site" evidence="8">
    <location>
        <begin position="78"/>
        <end position="81"/>
    </location>
    <ligand>
        <name>IMP</name>
        <dbReference type="ChEBI" id="CHEBI:58053"/>
    </ligand>
</feature>
<accession>A0A2R5H0I4</accession>
<evidence type="ECO:0000256" key="5">
    <source>
        <dbReference type="ARBA" id="ARBA00022755"/>
    </source>
</evidence>
<dbReference type="Pfam" id="PF00709">
    <property type="entry name" value="Adenylsucc_synt"/>
    <property type="match status" value="1"/>
</dbReference>
<feature type="binding site" evidence="8">
    <location>
        <position position="183"/>
    </location>
    <ligand>
        <name>IMP</name>
        <dbReference type="ChEBI" id="CHEBI:58053"/>
        <note>ligand shared between dimeric partners</note>
    </ligand>
</feature>
<keyword evidence="4 8" id="KW-0547">Nucleotide-binding</keyword>
<feature type="binding site" evidence="8">
    <location>
        <position position="277"/>
    </location>
    <ligand>
        <name>IMP</name>
        <dbReference type="ChEBI" id="CHEBI:58053"/>
    </ligand>
</feature>
<dbReference type="SUPFAM" id="SSF52540">
    <property type="entry name" value="P-loop containing nucleoside triphosphate hydrolases"/>
    <property type="match status" value="1"/>
</dbReference>
<dbReference type="InterPro" id="IPR018220">
    <property type="entry name" value="Adenylosuccin_syn_GTP-bd"/>
</dbReference>
<organism evidence="11 12">
    <name type="scientific">Hondaea fermentalgiana</name>
    <dbReference type="NCBI Taxonomy" id="2315210"/>
    <lineage>
        <taxon>Eukaryota</taxon>
        <taxon>Sar</taxon>
        <taxon>Stramenopiles</taxon>
        <taxon>Bigyra</taxon>
        <taxon>Labyrinthulomycetes</taxon>
        <taxon>Thraustochytrida</taxon>
        <taxon>Thraustochytriidae</taxon>
        <taxon>Hondaea</taxon>
    </lineage>
</organism>
<feature type="binding site" evidence="8">
    <location>
        <begin position="469"/>
        <end position="471"/>
    </location>
    <ligand>
        <name>GTP</name>
        <dbReference type="ChEBI" id="CHEBI:37565"/>
    </ligand>
</feature>
<dbReference type="Gene3D" id="3.90.170.10">
    <property type="entry name" value="Adenylosuccinate Synthetase, subunit A, domain 3"/>
    <property type="match status" value="1"/>
</dbReference>
<feature type="binding site" evidence="8">
    <location>
        <begin position="351"/>
        <end position="357"/>
    </location>
    <ligand>
        <name>substrate</name>
    </ligand>
</feature>
<dbReference type="Gene3D" id="1.10.300.10">
    <property type="entry name" value="Adenylosuccinate Synthetase, subunit A, domain 2"/>
    <property type="match status" value="1"/>
</dbReference>